<dbReference type="PROSITE" id="PS50082">
    <property type="entry name" value="WD_REPEATS_2"/>
    <property type="match status" value="4"/>
</dbReference>
<evidence type="ECO:0000256" key="3">
    <source>
        <dbReference type="ARBA" id="ARBA00022574"/>
    </source>
</evidence>
<dbReference type="GO" id="GO:0000398">
    <property type="term" value="P:mRNA splicing, via spliceosome"/>
    <property type="evidence" value="ECO:0007669"/>
    <property type="project" value="TreeGrafter"/>
</dbReference>
<dbReference type="PROSITE" id="PS00678">
    <property type="entry name" value="WD_REPEATS_1"/>
    <property type="match status" value="1"/>
</dbReference>
<comment type="subcellular location">
    <subcellularLocation>
        <location evidence="1">Cytoplasm</location>
    </subcellularLocation>
</comment>
<dbReference type="InterPro" id="IPR019775">
    <property type="entry name" value="WD40_repeat_CS"/>
</dbReference>
<evidence type="ECO:0000256" key="5">
    <source>
        <dbReference type="ARBA" id="ARBA00038145"/>
    </source>
</evidence>
<dbReference type="PRINTS" id="PR00320">
    <property type="entry name" value="GPROTEINBRPT"/>
</dbReference>
<dbReference type="OrthoDB" id="1068471at2759"/>
<dbReference type="EMBL" id="QWIT01000032">
    <property type="protein sequence ID" value="RMZ33999.1"/>
    <property type="molecule type" value="Genomic_DNA"/>
</dbReference>
<feature type="repeat" description="WD" evidence="6">
    <location>
        <begin position="78"/>
        <end position="119"/>
    </location>
</feature>
<keyword evidence="3 6" id="KW-0853">WD repeat</keyword>
<dbReference type="InterPro" id="IPR015943">
    <property type="entry name" value="WD40/YVTN_repeat-like_dom_sf"/>
</dbReference>
<dbReference type="VEuPathDB" id="FungiDB:BTJ68_14453"/>
<protein>
    <submittedName>
        <fullName evidence="7">Uncharacterized protein</fullName>
    </submittedName>
</protein>
<evidence type="ECO:0000256" key="6">
    <source>
        <dbReference type="PROSITE-ProRule" id="PRU00221"/>
    </source>
</evidence>
<evidence type="ECO:0000256" key="4">
    <source>
        <dbReference type="ARBA" id="ARBA00022737"/>
    </source>
</evidence>
<organism evidence="7 8">
    <name type="scientific">Hortaea werneckii</name>
    <name type="common">Black yeast</name>
    <name type="synonym">Cladosporium werneckii</name>
    <dbReference type="NCBI Taxonomy" id="91943"/>
    <lineage>
        <taxon>Eukaryota</taxon>
        <taxon>Fungi</taxon>
        <taxon>Dikarya</taxon>
        <taxon>Ascomycota</taxon>
        <taxon>Pezizomycotina</taxon>
        <taxon>Dothideomycetes</taxon>
        <taxon>Dothideomycetidae</taxon>
        <taxon>Mycosphaerellales</taxon>
        <taxon>Teratosphaeriaceae</taxon>
        <taxon>Hortaea</taxon>
    </lineage>
</organism>
<feature type="repeat" description="WD" evidence="6">
    <location>
        <begin position="269"/>
        <end position="290"/>
    </location>
</feature>
<comment type="caution">
    <text evidence="7">The sequence shown here is derived from an EMBL/GenBank/DDBJ whole genome shotgun (WGS) entry which is preliminary data.</text>
</comment>
<dbReference type="GO" id="GO:0071013">
    <property type="term" value="C:catalytic step 2 spliceosome"/>
    <property type="evidence" value="ECO:0007669"/>
    <property type="project" value="TreeGrafter"/>
</dbReference>
<evidence type="ECO:0000313" key="8">
    <source>
        <dbReference type="Proteomes" id="UP000281677"/>
    </source>
</evidence>
<dbReference type="CDD" id="cd00200">
    <property type="entry name" value="WD40"/>
    <property type="match status" value="1"/>
</dbReference>
<dbReference type="AlphaFoldDB" id="A0A3M7J8Q1"/>
<proteinExistence type="inferred from homology"/>
<dbReference type="InterPro" id="IPR051980">
    <property type="entry name" value="WD_repeat_MORG1"/>
</dbReference>
<evidence type="ECO:0000313" key="7">
    <source>
        <dbReference type="EMBL" id="RMZ33999.1"/>
    </source>
</evidence>
<dbReference type="Gene3D" id="2.130.10.10">
    <property type="entry name" value="YVTN repeat-like/Quinoprotein amine dehydrogenase"/>
    <property type="match status" value="2"/>
</dbReference>
<dbReference type="PROSITE" id="PS50294">
    <property type="entry name" value="WD_REPEATS_REGION"/>
    <property type="match status" value="3"/>
</dbReference>
<evidence type="ECO:0000256" key="2">
    <source>
        <dbReference type="ARBA" id="ARBA00022490"/>
    </source>
</evidence>
<dbReference type="SUPFAM" id="SSF50978">
    <property type="entry name" value="WD40 repeat-like"/>
    <property type="match status" value="1"/>
</dbReference>
<dbReference type="Proteomes" id="UP000281677">
    <property type="component" value="Unassembled WGS sequence"/>
</dbReference>
<evidence type="ECO:0000256" key="1">
    <source>
        <dbReference type="ARBA" id="ARBA00004496"/>
    </source>
</evidence>
<comment type="similarity">
    <text evidence="5">Belongs to the WD repeat MORG1 family.</text>
</comment>
<dbReference type="PANTHER" id="PTHR22842:SF3">
    <property type="entry name" value="WD REPEAT DOMAIN-CONTAINING PROTEIN 83"/>
    <property type="match status" value="1"/>
</dbReference>
<gene>
    <name evidence="7" type="ORF">D0859_01893</name>
</gene>
<name>A0A3M7J8Q1_HORWE</name>
<dbReference type="PANTHER" id="PTHR22842">
    <property type="entry name" value="WD40 REPEAT PROTEIN"/>
    <property type="match status" value="1"/>
</dbReference>
<dbReference type="InterPro" id="IPR020472">
    <property type="entry name" value="WD40_PAC1"/>
</dbReference>
<dbReference type="SMART" id="SM00320">
    <property type="entry name" value="WD40"/>
    <property type="match status" value="6"/>
</dbReference>
<dbReference type="GO" id="GO:0005737">
    <property type="term" value="C:cytoplasm"/>
    <property type="evidence" value="ECO:0007669"/>
    <property type="project" value="UniProtKB-SubCell"/>
</dbReference>
<reference evidence="7 8" key="1">
    <citation type="journal article" date="2018" name="BMC Genomics">
        <title>Genomic evidence for intraspecific hybridization in a clonal and extremely halotolerant yeast.</title>
        <authorList>
            <person name="Gostincar C."/>
            <person name="Stajich J.E."/>
            <person name="Zupancic J."/>
            <person name="Zalar P."/>
            <person name="Gunde-Cimerman N."/>
        </authorList>
    </citation>
    <scope>NUCLEOTIDE SEQUENCE [LARGE SCALE GENOMIC DNA]</scope>
    <source>
        <strain evidence="7 8">EXF-120</strain>
    </source>
</reference>
<accession>A0A3M7J8Q1</accession>
<dbReference type="Pfam" id="PF00400">
    <property type="entry name" value="WD40"/>
    <property type="match status" value="4"/>
</dbReference>
<keyword evidence="2" id="KW-0963">Cytoplasm</keyword>
<keyword evidence="4" id="KW-0677">Repeat</keyword>
<sequence length="337" mass="36402">MESSNMEEAKKQRKNERKKIMSIPFPTTPTVRLTNHHSGSPVHALTFSAGTGQYLLTGSQDRQIRLFNPSSAKLIQTYSAHGYEVLDLAVAEDNSRFVSGGGDKTVFLWDVAAGVTLRRFTGHAGRVNAVAFGGVGDGVVLSGSFDGTVKVWDAKSRSERPIMSLGEARDAVSSVFVRGHEVLVGSVDGRVRIYDLAMGHVDTDVLGASVTSVMRTMANDSYLVSTLDSHVRLMDRPAGKCLQSFTDKGFRNESYRIRSTLAMADSVAMSGSEDGSIVAWDVLSGKVLHTFRHAKQDDVAREGGQKQVVSAVAWNRMRKTWASAGGDGTVVVWGGDD</sequence>
<dbReference type="InterPro" id="IPR036322">
    <property type="entry name" value="WD40_repeat_dom_sf"/>
</dbReference>
<dbReference type="InterPro" id="IPR001680">
    <property type="entry name" value="WD40_rpt"/>
</dbReference>
<feature type="repeat" description="WD" evidence="6">
    <location>
        <begin position="302"/>
        <end position="337"/>
    </location>
</feature>
<feature type="repeat" description="WD" evidence="6">
    <location>
        <begin position="120"/>
        <end position="162"/>
    </location>
</feature>